<dbReference type="PANTHER" id="PTHR21485">
    <property type="entry name" value="HAD SUPERFAMILY MEMBERS CMAS AND KDSC"/>
    <property type="match status" value="1"/>
</dbReference>
<dbReference type="Gene3D" id="3.40.50.1000">
    <property type="entry name" value="HAD superfamily/HAD-like"/>
    <property type="match status" value="1"/>
</dbReference>
<dbReference type="AlphaFoldDB" id="A0A2D3NTG4"/>
<protein>
    <submittedName>
        <fullName evidence="8">3-deoxy-D-manno-octulosonate 8-phosphate phosphatase</fullName>
        <ecNumber evidence="8">3.1.3.45</ecNumber>
    </submittedName>
</protein>
<proteinExistence type="inferred from homology"/>
<dbReference type="InterPro" id="IPR050793">
    <property type="entry name" value="CMP-NeuNAc_synthase"/>
</dbReference>
<name>A0A2D3NTG4_9FUSO</name>
<dbReference type="PIRSF" id="PIRSF006118">
    <property type="entry name" value="KDO8-P_Ptase"/>
    <property type="match status" value="1"/>
</dbReference>
<evidence type="ECO:0000313" key="9">
    <source>
        <dbReference type="Proteomes" id="UP000230056"/>
    </source>
</evidence>
<organism evidence="8 9">
    <name type="scientific">Fusobacterium pseudoperiodonticum</name>
    <dbReference type="NCBI Taxonomy" id="2663009"/>
    <lineage>
        <taxon>Bacteria</taxon>
        <taxon>Fusobacteriati</taxon>
        <taxon>Fusobacteriota</taxon>
        <taxon>Fusobacteriia</taxon>
        <taxon>Fusobacteriales</taxon>
        <taxon>Fusobacteriaceae</taxon>
        <taxon>Fusobacterium</taxon>
    </lineage>
</organism>
<dbReference type="FunFam" id="3.40.50.1000:FF:000029">
    <property type="entry name" value="3-deoxy-D-manno-octulosonate 8-phosphate phosphatase KdsC"/>
    <property type="match status" value="1"/>
</dbReference>
<comment type="similarity">
    <text evidence="2">Belongs to the KdsC family.</text>
</comment>
<evidence type="ECO:0000256" key="2">
    <source>
        <dbReference type="ARBA" id="ARBA00005893"/>
    </source>
</evidence>
<sequence length="168" mass="18791">MKDIKILVLDVDGTLTDGKIYVDDKDNSFKAFNVKDGFALVNWLKLGGEVAILTGKKSNIVERRAKELGIKYVIQGSKNKTQDLKKLLDELDITFENTAYMGDDLNDIGVMKKVGLTACPKDSVAEILEICDFISTKNGGDAAVREFLEFIMKQNGMWQEVLNKYSNE</sequence>
<dbReference type="Proteomes" id="UP000230056">
    <property type="component" value="Chromosome"/>
</dbReference>
<comment type="cofactor">
    <cofactor evidence="1 7">
        <name>Mg(2+)</name>
        <dbReference type="ChEBI" id="CHEBI:18420"/>
    </cofactor>
</comment>
<dbReference type="EMBL" id="CP024699">
    <property type="protein sequence ID" value="ATV58662.1"/>
    <property type="molecule type" value="Genomic_DNA"/>
</dbReference>
<dbReference type="InterPro" id="IPR036412">
    <property type="entry name" value="HAD-like_sf"/>
</dbReference>
<dbReference type="NCBIfam" id="TIGR01662">
    <property type="entry name" value="HAD-SF-IIIA"/>
    <property type="match status" value="1"/>
</dbReference>
<evidence type="ECO:0000256" key="4">
    <source>
        <dbReference type="ARBA" id="ARBA00022723"/>
    </source>
</evidence>
<dbReference type="SUPFAM" id="SSF56784">
    <property type="entry name" value="HAD-like"/>
    <property type="match status" value="1"/>
</dbReference>
<evidence type="ECO:0000256" key="3">
    <source>
        <dbReference type="ARBA" id="ARBA00011881"/>
    </source>
</evidence>
<reference evidence="8 9" key="1">
    <citation type="submission" date="2017-11" db="EMBL/GenBank/DDBJ databases">
        <title>Genome sequencing of Fusobacterium periodonticum KCOM 1261.</title>
        <authorList>
            <person name="Kook J.-K."/>
            <person name="Park S.-N."/>
            <person name="Lim Y.K."/>
        </authorList>
    </citation>
    <scope>NUCLEOTIDE SEQUENCE [LARGE SCALE GENOMIC DNA]</scope>
    <source>
        <strain evidence="8 9">KCOM 1261</strain>
    </source>
</reference>
<accession>A0A2D3NTG4</accession>
<dbReference type="SFLD" id="SFLDG01138">
    <property type="entry name" value="C1.6.2:_Deoxy-d-mannose-octulo"/>
    <property type="match status" value="1"/>
</dbReference>
<dbReference type="Pfam" id="PF08282">
    <property type="entry name" value="Hydrolase_3"/>
    <property type="match status" value="1"/>
</dbReference>
<dbReference type="InterPro" id="IPR006549">
    <property type="entry name" value="HAD-SF_hydro_IIIA"/>
</dbReference>
<evidence type="ECO:0000313" key="8">
    <source>
        <dbReference type="EMBL" id="ATV58662.1"/>
    </source>
</evidence>
<dbReference type="InterPro" id="IPR023214">
    <property type="entry name" value="HAD_sf"/>
</dbReference>
<gene>
    <name evidence="8" type="ORF">CTM72_02205</name>
</gene>
<dbReference type="GO" id="GO:0019143">
    <property type="term" value="F:3-deoxy-manno-octulosonate-8-phosphatase activity"/>
    <property type="evidence" value="ECO:0007669"/>
    <property type="project" value="UniProtKB-EC"/>
</dbReference>
<feature type="binding site" evidence="7">
    <location>
        <position position="103"/>
    </location>
    <ligand>
        <name>Mg(2+)</name>
        <dbReference type="ChEBI" id="CHEBI:18420"/>
    </ligand>
</feature>
<keyword evidence="6 7" id="KW-0460">Magnesium</keyword>
<dbReference type="NCBIfam" id="TIGR01670">
    <property type="entry name" value="KdsC-phosphatas"/>
    <property type="match status" value="1"/>
</dbReference>
<dbReference type="SFLD" id="SFLDG01136">
    <property type="entry name" value="C1.6:_Phosphoserine_Phosphatas"/>
    <property type="match status" value="1"/>
</dbReference>
<dbReference type="GO" id="GO:0046872">
    <property type="term" value="F:metal ion binding"/>
    <property type="evidence" value="ECO:0007669"/>
    <property type="project" value="UniProtKB-KW"/>
</dbReference>
<dbReference type="CDD" id="cd01630">
    <property type="entry name" value="HAD_KDO-like"/>
    <property type="match status" value="1"/>
</dbReference>
<dbReference type="GO" id="GO:0008781">
    <property type="term" value="F:N-acylneuraminate cytidylyltransferase activity"/>
    <property type="evidence" value="ECO:0007669"/>
    <property type="project" value="TreeGrafter"/>
</dbReference>
<evidence type="ECO:0000256" key="5">
    <source>
        <dbReference type="ARBA" id="ARBA00022801"/>
    </source>
</evidence>
<dbReference type="InterPro" id="IPR010023">
    <property type="entry name" value="KdsC_fam"/>
</dbReference>
<evidence type="ECO:0000256" key="7">
    <source>
        <dbReference type="PIRSR" id="PIRSR006118-2"/>
    </source>
</evidence>
<dbReference type="PANTHER" id="PTHR21485:SF3">
    <property type="entry name" value="N-ACYLNEURAMINATE CYTIDYLYLTRANSFERASE"/>
    <property type="match status" value="1"/>
</dbReference>
<dbReference type="RefSeq" id="WP_100024326.1">
    <property type="nucleotide sequence ID" value="NZ_CP024699.1"/>
</dbReference>
<evidence type="ECO:0000256" key="6">
    <source>
        <dbReference type="ARBA" id="ARBA00022842"/>
    </source>
</evidence>
<feature type="binding site" evidence="7">
    <location>
        <position position="12"/>
    </location>
    <ligand>
        <name>substrate</name>
    </ligand>
</feature>
<evidence type="ECO:0000256" key="1">
    <source>
        <dbReference type="ARBA" id="ARBA00001946"/>
    </source>
</evidence>
<comment type="subunit">
    <text evidence="3">Homotetramer.</text>
</comment>
<dbReference type="EC" id="3.1.3.45" evidence="8"/>
<feature type="binding site" evidence="7">
    <location>
        <position position="10"/>
    </location>
    <ligand>
        <name>Mg(2+)</name>
        <dbReference type="ChEBI" id="CHEBI:18420"/>
    </ligand>
</feature>
<keyword evidence="4 7" id="KW-0479">Metal-binding</keyword>
<keyword evidence="5 8" id="KW-0378">Hydrolase</keyword>
<dbReference type="SFLD" id="SFLDS00003">
    <property type="entry name" value="Haloacid_Dehalogenase"/>
    <property type="match status" value="1"/>
</dbReference>